<dbReference type="SUPFAM" id="SSF50998">
    <property type="entry name" value="Quinoprotein alcohol dehydrogenase-like"/>
    <property type="match status" value="1"/>
</dbReference>
<evidence type="ECO:0000313" key="4">
    <source>
        <dbReference type="EMBL" id="EPY25628.1"/>
    </source>
</evidence>
<evidence type="ECO:0008006" key="6">
    <source>
        <dbReference type="Google" id="ProtNLM"/>
    </source>
</evidence>
<dbReference type="GO" id="GO:0005634">
    <property type="term" value="C:nucleus"/>
    <property type="evidence" value="ECO:0007669"/>
    <property type="project" value="TreeGrafter"/>
</dbReference>
<dbReference type="InterPro" id="IPR001680">
    <property type="entry name" value="WD40_rpt"/>
</dbReference>
<dbReference type="GO" id="GO:0035861">
    <property type="term" value="C:site of double-strand break"/>
    <property type="evidence" value="ECO:0007669"/>
    <property type="project" value="TreeGrafter"/>
</dbReference>
<gene>
    <name evidence="4" type="ORF">STCU_06615</name>
</gene>
<dbReference type="OrthoDB" id="10264376at2759"/>
<dbReference type="InterPro" id="IPR051858">
    <property type="entry name" value="WD_repeat_GAD-1"/>
</dbReference>
<dbReference type="Pfam" id="PF00400">
    <property type="entry name" value="WD40"/>
    <property type="match status" value="2"/>
</dbReference>
<dbReference type="PANTHER" id="PTHR16017">
    <property type="entry name" value="GASTRULATION DEFECTIVE PROTEIN 1-RELATED"/>
    <property type="match status" value="1"/>
</dbReference>
<dbReference type="PROSITE" id="PS50082">
    <property type="entry name" value="WD_REPEATS_2"/>
    <property type="match status" value="1"/>
</dbReference>
<comment type="caution">
    <text evidence="4">The sequence shown here is derived from an EMBL/GenBank/DDBJ whole genome shotgun (WGS) entry which is preliminary data.</text>
</comment>
<dbReference type="PANTHER" id="PTHR16017:SF0">
    <property type="entry name" value="WD REPEAT-CONTAINING PROTEIN 70"/>
    <property type="match status" value="1"/>
</dbReference>
<evidence type="ECO:0000313" key="5">
    <source>
        <dbReference type="Proteomes" id="UP000015354"/>
    </source>
</evidence>
<keyword evidence="2" id="KW-0677">Repeat</keyword>
<proteinExistence type="predicted"/>
<evidence type="ECO:0000256" key="3">
    <source>
        <dbReference type="PROSITE-ProRule" id="PRU00221"/>
    </source>
</evidence>
<dbReference type="Proteomes" id="UP000015354">
    <property type="component" value="Unassembled WGS sequence"/>
</dbReference>
<name>S9U9P4_9TRYP</name>
<evidence type="ECO:0000256" key="2">
    <source>
        <dbReference type="ARBA" id="ARBA00022737"/>
    </source>
</evidence>
<dbReference type="InterPro" id="IPR015943">
    <property type="entry name" value="WD40/YVTN_repeat-like_dom_sf"/>
</dbReference>
<sequence length="387" mass="39913">MWDFTVPLESRRPWPTRTLTPFVNRISGLQPIVAVHASADGTYFVACQDGDAPALITAGGKQLGTCAMGERGFVDVVQCKGHRAPVTCSAPHAVDGGAFYTAGQDGTARLWQAASYERRSVYAVKHGSGQLNDTVVVESVLGLSAAMGGGGALFASGGADGLVQIWDARAKYRPGGAAASWRVHGLAYSEAQVGAGAAAKKSAAMHFAAFDTHVGGMAEVRGGGAPLLAVRVGAELQCLDLRAPLVKGGRLALPPVADLGGVLDTTPVRACAPASLYTCTDRAGYHHVVGGHVVQYDAAGSALSCTSAWRAGHPDEDALCVAVDAATEDVFCGLSSGAVVVNVGSPSASHFMRWLDTRPVSEAVVRKRTREEAADDAAEVDGVDALF</sequence>
<dbReference type="Gene3D" id="2.130.10.10">
    <property type="entry name" value="YVTN repeat-like/Quinoprotein amine dehydrogenase"/>
    <property type="match status" value="1"/>
</dbReference>
<dbReference type="InterPro" id="IPR011047">
    <property type="entry name" value="Quinoprotein_ADH-like_sf"/>
</dbReference>
<reference evidence="4 5" key="1">
    <citation type="journal article" date="2013" name="PLoS ONE">
        <title>Predicting the Proteins of Angomonas deanei, Strigomonas culicis and Their Respective Endosymbionts Reveals New Aspects of the Trypanosomatidae Family.</title>
        <authorList>
            <person name="Motta M.C."/>
            <person name="Martins A.C."/>
            <person name="de Souza S.S."/>
            <person name="Catta-Preta C.M."/>
            <person name="Silva R."/>
            <person name="Klein C.C."/>
            <person name="de Almeida L.G."/>
            <person name="de Lima Cunha O."/>
            <person name="Ciapina L.P."/>
            <person name="Brocchi M."/>
            <person name="Colabardini A.C."/>
            <person name="de Araujo Lima B."/>
            <person name="Machado C.R."/>
            <person name="de Almeida Soares C.M."/>
            <person name="Probst C.M."/>
            <person name="de Menezes C.B."/>
            <person name="Thompson C.E."/>
            <person name="Bartholomeu D.C."/>
            <person name="Gradia D.F."/>
            <person name="Pavoni D.P."/>
            <person name="Grisard E.C."/>
            <person name="Fantinatti-Garboggini F."/>
            <person name="Marchini F.K."/>
            <person name="Rodrigues-Luiz G.F."/>
            <person name="Wagner G."/>
            <person name="Goldman G.H."/>
            <person name="Fietto J.L."/>
            <person name="Elias M.C."/>
            <person name="Goldman M.H."/>
            <person name="Sagot M.F."/>
            <person name="Pereira M."/>
            <person name="Stoco P.H."/>
            <person name="de Mendonca-Neto R.P."/>
            <person name="Teixeira S.M."/>
            <person name="Maciel T.E."/>
            <person name="de Oliveira Mendes T.A."/>
            <person name="Urmenyi T.P."/>
            <person name="de Souza W."/>
            <person name="Schenkman S."/>
            <person name="de Vasconcelos A.T."/>
        </authorList>
    </citation>
    <scope>NUCLEOTIDE SEQUENCE [LARGE SCALE GENOMIC DNA]</scope>
</reference>
<keyword evidence="5" id="KW-1185">Reference proteome</keyword>
<dbReference type="SMART" id="SM00320">
    <property type="entry name" value="WD40"/>
    <property type="match status" value="2"/>
</dbReference>
<keyword evidence="1 3" id="KW-0853">WD repeat</keyword>
<feature type="repeat" description="WD" evidence="3">
    <location>
        <begin position="151"/>
        <end position="167"/>
    </location>
</feature>
<dbReference type="EMBL" id="ATMH01006615">
    <property type="protein sequence ID" value="EPY25628.1"/>
    <property type="molecule type" value="Genomic_DNA"/>
</dbReference>
<protein>
    <recommendedName>
        <fullName evidence="6">Guanine nucleotide-binding protein subunit beta-like protein</fullName>
    </recommendedName>
</protein>
<accession>S9U9P4</accession>
<evidence type="ECO:0000256" key="1">
    <source>
        <dbReference type="ARBA" id="ARBA00022574"/>
    </source>
</evidence>
<dbReference type="AlphaFoldDB" id="S9U9P4"/>
<organism evidence="4 5">
    <name type="scientific">Strigomonas culicis</name>
    <dbReference type="NCBI Taxonomy" id="28005"/>
    <lineage>
        <taxon>Eukaryota</taxon>
        <taxon>Discoba</taxon>
        <taxon>Euglenozoa</taxon>
        <taxon>Kinetoplastea</taxon>
        <taxon>Metakinetoplastina</taxon>
        <taxon>Trypanosomatida</taxon>
        <taxon>Trypanosomatidae</taxon>
        <taxon>Strigomonadinae</taxon>
        <taxon>Strigomonas</taxon>
    </lineage>
</organism>